<evidence type="ECO:0008006" key="3">
    <source>
        <dbReference type="Google" id="ProtNLM"/>
    </source>
</evidence>
<evidence type="ECO:0000313" key="2">
    <source>
        <dbReference type="Proteomes" id="UP000230463"/>
    </source>
</evidence>
<proteinExistence type="predicted"/>
<evidence type="ECO:0000313" key="1">
    <source>
        <dbReference type="EMBL" id="PIT60148.1"/>
    </source>
</evidence>
<reference evidence="1 2" key="1">
    <citation type="journal article" date="2017" name="MBio">
        <title>Type VI secretion-mediated competition in the bee gut microbiome.</title>
        <authorList>
            <person name="Steele M.I."/>
            <person name="Kwong W.K."/>
            <person name="Powell J.E."/>
            <person name="Whiteley M."/>
            <person name="Moran N.A."/>
        </authorList>
    </citation>
    <scope>NUCLEOTIDE SEQUENCE [LARGE SCALE GENOMIC DNA]</scope>
    <source>
        <strain evidence="1 2">HK3</strain>
    </source>
</reference>
<name>A0A855FQX3_9NEIS</name>
<comment type="caution">
    <text evidence="1">The sequence shown here is derived from an EMBL/GenBank/DDBJ whole genome shotgun (WGS) entry which is preliminary data.</text>
</comment>
<organism evidence="1 2">
    <name type="scientific">Snodgrassella alvi</name>
    <dbReference type="NCBI Taxonomy" id="1196083"/>
    <lineage>
        <taxon>Bacteria</taxon>
        <taxon>Pseudomonadati</taxon>
        <taxon>Pseudomonadota</taxon>
        <taxon>Betaproteobacteria</taxon>
        <taxon>Neisseriales</taxon>
        <taxon>Neisseriaceae</taxon>
        <taxon>Snodgrassella</taxon>
    </lineage>
</organism>
<dbReference type="Proteomes" id="UP000230463">
    <property type="component" value="Unassembled WGS sequence"/>
</dbReference>
<accession>A0A855FQX3</accession>
<protein>
    <recommendedName>
        <fullName evidence="3">Type IV secretion protein Rhs</fullName>
    </recommendedName>
</protein>
<gene>
    <name evidence="1" type="ORF">BHC57_05435</name>
</gene>
<sequence length="188" mass="22221">MTTKRGESRLLTPGEISMVTSLFKTAVTLTSVRVYNDNCLPFQDKFGYAITPRGSIYWSETDFREDYSIAGIVDIHWFMHEMAHVWQYQMGMCVICRGLFSLVADYKYDLENGTLLSQYGMEQQASILADYYVLDRFGYDVWYDKTNHKYKGHQFDNKQLGKDFWVKIYQRTLHFFLKDPKDKKALFK</sequence>
<dbReference type="EMBL" id="MEIU01000057">
    <property type="protein sequence ID" value="PIT60148.1"/>
    <property type="molecule type" value="Genomic_DNA"/>
</dbReference>
<dbReference type="AlphaFoldDB" id="A0A855FQX3"/>